<dbReference type="Proteomes" id="UP000307378">
    <property type="component" value="Unassembled WGS sequence"/>
</dbReference>
<reference evidence="1 2" key="1">
    <citation type="submission" date="2019-04" db="EMBL/GenBank/DDBJ databases">
        <title>genome sequence of strain W3.</title>
        <authorList>
            <person name="Gao J."/>
            <person name="Sun J."/>
        </authorList>
    </citation>
    <scope>NUCLEOTIDE SEQUENCE [LARGE SCALE GENOMIC DNA]</scope>
    <source>
        <strain evidence="1 2">W3</strain>
    </source>
</reference>
<dbReference type="InterPro" id="IPR022224">
    <property type="entry name" value="DUF3750"/>
</dbReference>
<organism evidence="1 2">
    <name type="scientific">Rhizobium rosettiformans W3</name>
    <dbReference type="NCBI Taxonomy" id="538378"/>
    <lineage>
        <taxon>Bacteria</taxon>
        <taxon>Pseudomonadati</taxon>
        <taxon>Pseudomonadota</taxon>
        <taxon>Alphaproteobacteria</taxon>
        <taxon>Hyphomicrobiales</taxon>
        <taxon>Rhizobiaceae</taxon>
        <taxon>Rhizobium/Agrobacterium group</taxon>
        <taxon>Rhizobium</taxon>
    </lineage>
</organism>
<protein>
    <submittedName>
        <fullName evidence="1">DUF3750 domain-containing protein</fullName>
    </submittedName>
</protein>
<proteinExistence type="predicted"/>
<evidence type="ECO:0000313" key="1">
    <source>
        <dbReference type="EMBL" id="THV37973.1"/>
    </source>
</evidence>
<comment type="caution">
    <text evidence="1">The sequence shown here is derived from an EMBL/GenBank/DDBJ whole genome shotgun (WGS) entry which is preliminary data.</text>
</comment>
<evidence type="ECO:0000313" key="2">
    <source>
        <dbReference type="Proteomes" id="UP000307378"/>
    </source>
</evidence>
<dbReference type="AlphaFoldDB" id="A0A4S8Q1I5"/>
<dbReference type="RefSeq" id="WP_136538477.1">
    <property type="nucleotide sequence ID" value="NZ_STGU01000002.1"/>
</dbReference>
<accession>A0A4S8Q1I5</accession>
<dbReference type="EMBL" id="STGU01000002">
    <property type="protein sequence ID" value="THV37973.1"/>
    <property type="molecule type" value="Genomic_DNA"/>
</dbReference>
<sequence>MKFLLRIVSVILLVFVLPTLVSAGLWATRDHPDGWSSARWSSSGLLPTAKESPEAAIYVFSAMTGGLKGAIASHAWIVTKEENGEYQRYDKVGWGSPIRRNHRAPDAYWYSNPPRLVVEIKGEEAKRLIPMVEAAIAGYAYGKPGGYRIYPGPNSNTFVAHVLREVPELGAVLPADAVGRDYLPGGAFYHLDKDGRDLHLSLGGLAGLSVGVRSGLEVNFLGLVAGVDFARPGIKVPGFGTVGL</sequence>
<name>A0A4S8Q1I5_9HYPH</name>
<dbReference type="Pfam" id="PF12570">
    <property type="entry name" value="DUF3750"/>
    <property type="match status" value="1"/>
</dbReference>
<gene>
    <name evidence="1" type="ORF">FAA86_03965</name>
</gene>